<dbReference type="RefSeq" id="WP_108634473.1">
    <property type="nucleotide sequence ID" value="NZ_QCXX01000003.1"/>
</dbReference>
<dbReference type="EMBL" id="QCXX01000003">
    <property type="protein sequence ID" value="PUV24545.1"/>
    <property type="molecule type" value="Genomic_DNA"/>
</dbReference>
<sequence>MTTKKYADEFYKKTKSIRNIMVEKMFSDYVLYRNGKRIGVLFDNKLLLISTENLKKIFPNAIEEKTFDWGYYKLIQIEYNDNFELLEKAIITTYDDLYFQKDFVTDISYLFKVNRSYQDSITKIYNLHITFLRFCYDKGLLKINPLDKQDRILHMNFLNNDLTESGTKIFYELYNKWLVYTDKNDDKTDERIINTKMLEKYYLGLNDKMKI</sequence>
<dbReference type="Proteomes" id="UP000250831">
    <property type="component" value="Unassembled WGS sequence"/>
</dbReference>
<dbReference type="OrthoDB" id="708063at2"/>
<proteinExistence type="predicted"/>
<evidence type="ECO:0000313" key="2">
    <source>
        <dbReference type="Proteomes" id="UP000250831"/>
    </source>
</evidence>
<keyword evidence="2" id="KW-1185">Reference proteome</keyword>
<evidence type="ECO:0000313" key="1">
    <source>
        <dbReference type="EMBL" id="PUV24545.1"/>
    </source>
</evidence>
<evidence type="ECO:0008006" key="3">
    <source>
        <dbReference type="Google" id="ProtNLM"/>
    </source>
</evidence>
<reference evidence="1 2" key="1">
    <citation type="submission" date="2018-04" db="EMBL/GenBank/DDBJ databases">
        <title>Sphingobacterium sp. M46 Genome.</title>
        <authorList>
            <person name="Cheng J."/>
            <person name="Li Y."/>
        </authorList>
    </citation>
    <scope>NUCLEOTIDE SEQUENCE [LARGE SCALE GENOMIC DNA]</scope>
    <source>
        <strain evidence="1 2">M46</strain>
    </source>
</reference>
<protein>
    <recommendedName>
        <fullName evidence="3">TfoX N-terminal domain-containing protein</fullName>
    </recommendedName>
</protein>
<dbReference type="AlphaFoldDB" id="A0A363NUP8"/>
<organism evidence="1 2">
    <name type="scientific">Sphingobacterium athyrii</name>
    <dbReference type="NCBI Taxonomy" id="2152717"/>
    <lineage>
        <taxon>Bacteria</taxon>
        <taxon>Pseudomonadati</taxon>
        <taxon>Bacteroidota</taxon>
        <taxon>Sphingobacteriia</taxon>
        <taxon>Sphingobacteriales</taxon>
        <taxon>Sphingobacteriaceae</taxon>
        <taxon>Sphingobacterium</taxon>
    </lineage>
</organism>
<gene>
    <name evidence="1" type="ORF">DCO56_14485</name>
</gene>
<comment type="caution">
    <text evidence="1">The sequence shown here is derived from an EMBL/GenBank/DDBJ whole genome shotgun (WGS) entry which is preliminary data.</text>
</comment>
<accession>A0A363NUP8</accession>
<name>A0A363NUP8_9SPHI</name>
<dbReference type="SUPFAM" id="SSF159894">
    <property type="entry name" value="YgaC/TfoX-N like"/>
    <property type="match status" value="1"/>
</dbReference>